<evidence type="ECO:0000313" key="3">
    <source>
        <dbReference type="Proteomes" id="UP001059773"/>
    </source>
</evidence>
<gene>
    <name evidence="2" type="ORF">NP439_09100</name>
</gene>
<dbReference type="SUPFAM" id="SSF56235">
    <property type="entry name" value="N-terminal nucleophile aminohydrolases (Ntn hydrolases)"/>
    <property type="match status" value="1"/>
</dbReference>
<dbReference type="PANTHER" id="PTHR34180:SF1">
    <property type="entry name" value="BETA-ALANYL-DOPAMINE_CARCININE HYDROLASE"/>
    <property type="match status" value="1"/>
</dbReference>
<dbReference type="Proteomes" id="UP001059773">
    <property type="component" value="Chromosome"/>
</dbReference>
<evidence type="ECO:0000259" key="1">
    <source>
        <dbReference type="Pfam" id="PF03417"/>
    </source>
</evidence>
<dbReference type="InterPro" id="IPR047801">
    <property type="entry name" value="Peptidase_C45"/>
</dbReference>
<organism evidence="2 3">
    <name type="scientific">Oceanobacillus jeddahense</name>
    <dbReference type="NCBI Taxonomy" id="1462527"/>
    <lineage>
        <taxon>Bacteria</taxon>
        <taxon>Bacillati</taxon>
        <taxon>Bacillota</taxon>
        <taxon>Bacilli</taxon>
        <taxon>Bacillales</taxon>
        <taxon>Bacillaceae</taxon>
        <taxon>Oceanobacillus</taxon>
    </lineage>
</organism>
<proteinExistence type="predicted"/>
<dbReference type="InterPro" id="IPR047794">
    <property type="entry name" value="C45_proenzyme-like"/>
</dbReference>
<dbReference type="CDD" id="cd01935">
    <property type="entry name" value="Ntn_CGH_like"/>
    <property type="match status" value="1"/>
</dbReference>
<evidence type="ECO:0000313" key="2">
    <source>
        <dbReference type="EMBL" id="UUI04772.1"/>
    </source>
</evidence>
<dbReference type="InterPro" id="IPR005079">
    <property type="entry name" value="Peptidase_C45_hydrolase"/>
</dbReference>
<sequence length="339" mass="38514">MNLRRKLQAEIVELTGNAYEMGMKQGVALKLNIKWKHLIEIQVNKDMTEAKKQLERVSPILREEIEGLAVGMEVDINTAMQLFGGYDIQMPSMGCTTFAGNSFYVRNYDFNDELYDARLVLSKPDQGYASIGFSQHITGRLDGMNEKGLVIGLHLVNEAAAQKGFLATMICRLVLEQCADTNEAVSFIKQIPHQHCFNFSIMDKEGNNAIVEAAPEQQIVHKNSKLICTNHFESEQLKKKNRVFINRSLDRKNYLATLEKEDLTLISAYHIFNNEDSPLFFKDYEEYFGTLHTVMYCPKDLHVVVGVGGNCEPYELSFSEWLSGKEELPHILEGEITIS</sequence>
<accession>A0ABY5JWK5</accession>
<feature type="domain" description="Peptidase C45 hydrolase" evidence="1">
    <location>
        <begin position="101"/>
        <end position="308"/>
    </location>
</feature>
<dbReference type="Gene3D" id="3.60.60.10">
    <property type="entry name" value="Penicillin V Acylase, Chain A"/>
    <property type="match status" value="1"/>
</dbReference>
<dbReference type="RefSeq" id="WP_256709670.1">
    <property type="nucleotide sequence ID" value="NZ_CP101914.1"/>
</dbReference>
<dbReference type="InterPro" id="IPR029055">
    <property type="entry name" value="Ntn_hydrolases_N"/>
</dbReference>
<keyword evidence="3" id="KW-1185">Reference proteome</keyword>
<dbReference type="NCBIfam" id="NF040521">
    <property type="entry name" value="C45_proenzyme"/>
    <property type="match status" value="1"/>
</dbReference>
<dbReference type="Pfam" id="PF03417">
    <property type="entry name" value="AAT"/>
    <property type="match status" value="1"/>
</dbReference>
<dbReference type="PANTHER" id="PTHR34180">
    <property type="entry name" value="PEPTIDASE C45"/>
    <property type="match status" value="1"/>
</dbReference>
<dbReference type="EMBL" id="CP101914">
    <property type="protein sequence ID" value="UUI04772.1"/>
    <property type="molecule type" value="Genomic_DNA"/>
</dbReference>
<reference evidence="2" key="1">
    <citation type="submission" date="2022-07" db="EMBL/GenBank/DDBJ databases">
        <title>FELIX.</title>
        <authorList>
            <person name="Wan K.H."/>
            <person name="Park S."/>
            <person name="Lawrence Q."/>
            <person name="Eichenberger J.P."/>
            <person name="Booth B.W."/>
            <person name="Piaggio A.J."/>
            <person name="Chandler J.C."/>
            <person name="Franklin A.B."/>
            <person name="Celniker S.E."/>
        </authorList>
    </citation>
    <scope>NUCLEOTIDE SEQUENCE</scope>
    <source>
        <strain evidence="2">QA-1986 374</strain>
    </source>
</reference>
<protein>
    <submittedName>
        <fullName evidence="2">C45 family peptidase</fullName>
    </submittedName>
</protein>
<name>A0ABY5JWK5_9BACI</name>